<evidence type="ECO:0000313" key="4">
    <source>
        <dbReference type="Proteomes" id="UP000199647"/>
    </source>
</evidence>
<accession>A0A1H9A1X6</accession>
<feature type="region of interest" description="Disordered" evidence="1">
    <location>
        <begin position="1"/>
        <end position="23"/>
    </location>
</feature>
<evidence type="ECO:0000256" key="1">
    <source>
        <dbReference type="SAM" id="MobiDB-lite"/>
    </source>
</evidence>
<feature type="transmembrane region" description="Helical" evidence="2">
    <location>
        <begin position="166"/>
        <end position="185"/>
    </location>
</feature>
<proteinExistence type="predicted"/>
<dbReference type="RefSeq" id="WP_092494813.1">
    <property type="nucleotide sequence ID" value="NZ_FOFG01000001.1"/>
</dbReference>
<organism evidence="3 4">
    <name type="scientific">Faunimonas pinastri</name>
    <dbReference type="NCBI Taxonomy" id="1855383"/>
    <lineage>
        <taxon>Bacteria</taxon>
        <taxon>Pseudomonadati</taxon>
        <taxon>Pseudomonadota</taxon>
        <taxon>Alphaproteobacteria</taxon>
        <taxon>Hyphomicrobiales</taxon>
        <taxon>Afifellaceae</taxon>
        <taxon>Faunimonas</taxon>
    </lineage>
</organism>
<sequence length="225" mass="24212">MNERRAGDVPVDPASPADATPFPAPNRGRRIAALAVAALLFGLLEITGFWFGVPRFIAEQAGRSGVLRLGLEGAVPLAVELAIIAILIDQFQQPVRRFGRKLVVRAGPTLSRSERFAAPLIALLVLGIVALLAVFLSQEAAFELGRLALVFIAALFVASRSRHSNYAFRGALPAALLGFLVGYFADAYVPLVTKDSDRVDCIVWSRNCPTDVPSTRQPAITQPRP</sequence>
<feature type="transmembrane region" description="Helical" evidence="2">
    <location>
        <begin position="141"/>
        <end position="159"/>
    </location>
</feature>
<name>A0A1H9A1X6_9HYPH</name>
<feature type="transmembrane region" description="Helical" evidence="2">
    <location>
        <begin position="73"/>
        <end position="91"/>
    </location>
</feature>
<evidence type="ECO:0000313" key="3">
    <source>
        <dbReference type="EMBL" id="SEP70513.1"/>
    </source>
</evidence>
<feature type="transmembrane region" description="Helical" evidence="2">
    <location>
        <begin position="116"/>
        <end position="135"/>
    </location>
</feature>
<keyword evidence="2" id="KW-0812">Transmembrane</keyword>
<dbReference type="AlphaFoldDB" id="A0A1H9A1X6"/>
<protein>
    <submittedName>
        <fullName evidence="3">Uncharacterized protein</fullName>
    </submittedName>
</protein>
<dbReference type="Proteomes" id="UP000199647">
    <property type="component" value="Unassembled WGS sequence"/>
</dbReference>
<evidence type="ECO:0000256" key="2">
    <source>
        <dbReference type="SAM" id="Phobius"/>
    </source>
</evidence>
<gene>
    <name evidence="3" type="ORF">SAMN05216548_101301</name>
</gene>
<keyword evidence="4" id="KW-1185">Reference proteome</keyword>
<reference evidence="3 4" key="1">
    <citation type="submission" date="2016-10" db="EMBL/GenBank/DDBJ databases">
        <authorList>
            <person name="de Groot N.N."/>
        </authorList>
    </citation>
    <scope>NUCLEOTIDE SEQUENCE [LARGE SCALE GENOMIC DNA]</scope>
    <source>
        <strain evidence="3 4">A52C2</strain>
    </source>
</reference>
<keyword evidence="2" id="KW-0472">Membrane</keyword>
<dbReference type="EMBL" id="FOFG01000001">
    <property type="protein sequence ID" value="SEP70513.1"/>
    <property type="molecule type" value="Genomic_DNA"/>
</dbReference>
<dbReference type="STRING" id="1855383.SAMN05216548_101301"/>
<feature type="transmembrane region" description="Helical" evidence="2">
    <location>
        <begin position="31"/>
        <end position="53"/>
    </location>
</feature>
<keyword evidence="2" id="KW-1133">Transmembrane helix</keyword>